<reference evidence="2 4" key="1">
    <citation type="journal article" date="2011" name="Nature">
        <title>The Medicago genome provides insight into the evolution of rhizobial symbioses.</title>
        <authorList>
            <person name="Young N.D."/>
            <person name="Debelle F."/>
            <person name="Oldroyd G.E."/>
            <person name="Geurts R."/>
            <person name="Cannon S.B."/>
            <person name="Udvardi M.K."/>
            <person name="Benedito V.A."/>
            <person name="Mayer K.F."/>
            <person name="Gouzy J."/>
            <person name="Schoof H."/>
            <person name="Van de Peer Y."/>
            <person name="Proost S."/>
            <person name="Cook D.R."/>
            <person name="Meyers B.C."/>
            <person name="Spannagl M."/>
            <person name="Cheung F."/>
            <person name="De Mita S."/>
            <person name="Krishnakumar V."/>
            <person name="Gundlach H."/>
            <person name="Zhou S."/>
            <person name="Mudge J."/>
            <person name="Bharti A.K."/>
            <person name="Murray J.D."/>
            <person name="Naoumkina M.A."/>
            <person name="Rosen B."/>
            <person name="Silverstein K.A."/>
            <person name="Tang H."/>
            <person name="Rombauts S."/>
            <person name="Zhao P.X."/>
            <person name="Zhou P."/>
            <person name="Barbe V."/>
            <person name="Bardou P."/>
            <person name="Bechner M."/>
            <person name="Bellec A."/>
            <person name="Berger A."/>
            <person name="Berges H."/>
            <person name="Bidwell S."/>
            <person name="Bisseling T."/>
            <person name="Choisne N."/>
            <person name="Couloux A."/>
            <person name="Denny R."/>
            <person name="Deshpande S."/>
            <person name="Dai X."/>
            <person name="Doyle J.J."/>
            <person name="Dudez A.M."/>
            <person name="Farmer A.D."/>
            <person name="Fouteau S."/>
            <person name="Franken C."/>
            <person name="Gibelin C."/>
            <person name="Gish J."/>
            <person name="Goldstein S."/>
            <person name="Gonzalez A.J."/>
            <person name="Green P.J."/>
            <person name="Hallab A."/>
            <person name="Hartog M."/>
            <person name="Hua A."/>
            <person name="Humphray S.J."/>
            <person name="Jeong D.H."/>
            <person name="Jing Y."/>
            <person name="Jocker A."/>
            <person name="Kenton S.M."/>
            <person name="Kim D.J."/>
            <person name="Klee K."/>
            <person name="Lai H."/>
            <person name="Lang C."/>
            <person name="Lin S."/>
            <person name="Macmil S.L."/>
            <person name="Magdelenat G."/>
            <person name="Matthews L."/>
            <person name="McCorrison J."/>
            <person name="Monaghan E.L."/>
            <person name="Mun J.H."/>
            <person name="Najar F.Z."/>
            <person name="Nicholson C."/>
            <person name="Noirot C."/>
            <person name="O'Bleness M."/>
            <person name="Paule C.R."/>
            <person name="Poulain J."/>
            <person name="Prion F."/>
            <person name="Qin B."/>
            <person name="Qu C."/>
            <person name="Retzel E.F."/>
            <person name="Riddle C."/>
            <person name="Sallet E."/>
            <person name="Samain S."/>
            <person name="Samson N."/>
            <person name="Sanders I."/>
            <person name="Saurat O."/>
            <person name="Scarpelli C."/>
            <person name="Schiex T."/>
            <person name="Segurens B."/>
            <person name="Severin A.J."/>
            <person name="Sherrier D.J."/>
            <person name="Shi R."/>
            <person name="Sims S."/>
            <person name="Singer S.R."/>
            <person name="Sinharoy S."/>
            <person name="Sterck L."/>
            <person name="Viollet A."/>
            <person name="Wang B.B."/>
            <person name="Wang K."/>
            <person name="Wang M."/>
            <person name="Wang X."/>
            <person name="Warfsmann J."/>
            <person name="Weissenbach J."/>
            <person name="White D.D."/>
            <person name="White J.D."/>
            <person name="Wiley G.B."/>
            <person name="Wincker P."/>
            <person name="Xing Y."/>
            <person name="Yang L."/>
            <person name="Yao Z."/>
            <person name="Ying F."/>
            <person name="Zhai J."/>
            <person name="Zhou L."/>
            <person name="Zuber A."/>
            <person name="Denarie J."/>
            <person name="Dixon R.A."/>
            <person name="May G.D."/>
            <person name="Schwartz D.C."/>
            <person name="Rogers J."/>
            <person name="Quetier F."/>
            <person name="Town C.D."/>
            <person name="Roe B.A."/>
        </authorList>
    </citation>
    <scope>NUCLEOTIDE SEQUENCE [LARGE SCALE GENOMIC DNA]</scope>
    <source>
        <strain evidence="2">A17</strain>
        <strain evidence="3 4">cv. Jemalong A17</strain>
    </source>
</reference>
<dbReference type="HOGENOM" id="CLU_2889190_0_0_1"/>
<dbReference type="AlphaFoldDB" id="G7KJT5"/>
<reference evidence="2 4" key="2">
    <citation type="journal article" date="2014" name="BMC Genomics">
        <title>An improved genome release (version Mt4.0) for the model legume Medicago truncatula.</title>
        <authorList>
            <person name="Tang H."/>
            <person name="Krishnakumar V."/>
            <person name="Bidwell S."/>
            <person name="Rosen B."/>
            <person name="Chan A."/>
            <person name="Zhou S."/>
            <person name="Gentzbittel L."/>
            <person name="Childs K.L."/>
            <person name="Yandell M."/>
            <person name="Gundlach H."/>
            <person name="Mayer K.F."/>
            <person name="Schwartz D.C."/>
            <person name="Town C.D."/>
        </authorList>
    </citation>
    <scope>GENOME REANNOTATION</scope>
    <source>
        <strain evidence="3 4">cv. Jemalong A17</strain>
    </source>
</reference>
<proteinExistence type="predicted"/>
<sequence>MAEADWSQLPKDLLNLISQRLVNELDLIRYRSVCSNLSSSSTPNHYANGSNDVRMSSDRGKLI</sequence>
<dbReference type="InterPro" id="IPR051304">
    <property type="entry name" value="SCF_F-box_domain"/>
</dbReference>
<gene>
    <name evidence="2" type="ordered locus">MTR_6g076200</name>
</gene>
<feature type="region of interest" description="Disordered" evidence="1">
    <location>
        <begin position="36"/>
        <end position="63"/>
    </location>
</feature>
<reference evidence="3" key="3">
    <citation type="submission" date="2015-04" db="UniProtKB">
        <authorList>
            <consortium name="EnsemblPlants"/>
        </authorList>
    </citation>
    <scope>IDENTIFICATION</scope>
    <source>
        <strain evidence="3">cv. Jemalong A17</strain>
    </source>
</reference>
<name>G7KJT5_MEDTR</name>
<organism evidence="2 4">
    <name type="scientific">Medicago truncatula</name>
    <name type="common">Barrel medic</name>
    <name type="synonym">Medicago tribuloides</name>
    <dbReference type="NCBI Taxonomy" id="3880"/>
    <lineage>
        <taxon>Eukaryota</taxon>
        <taxon>Viridiplantae</taxon>
        <taxon>Streptophyta</taxon>
        <taxon>Embryophyta</taxon>
        <taxon>Tracheophyta</taxon>
        <taxon>Spermatophyta</taxon>
        <taxon>Magnoliopsida</taxon>
        <taxon>eudicotyledons</taxon>
        <taxon>Gunneridae</taxon>
        <taxon>Pentapetalae</taxon>
        <taxon>rosids</taxon>
        <taxon>fabids</taxon>
        <taxon>Fabales</taxon>
        <taxon>Fabaceae</taxon>
        <taxon>Papilionoideae</taxon>
        <taxon>50 kb inversion clade</taxon>
        <taxon>NPAAA clade</taxon>
        <taxon>Hologalegina</taxon>
        <taxon>IRL clade</taxon>
        <taxon>Trifolieae</taxon>
        <taxon>Medicago</taxon>
    </lineage>
</organism>
<dbReference type="EnsemblPlants" id="AES76329">
    <property type="protein sequence ID" value="AES76329"/>
    <property type="gene ID" value="MTR_6g076200"/>
</dbReference>
<evidence type="ECO:0000256" key="1">
    <source>
        <dbReference type="SAM" id="MobiDB-lite"/>
    </source>
</evidence>
<protein>
    <recommendedName>
        <fullName evidence="5">F-box domain-containing protein</fullName>
    </recommendedName>
</protein>
<accession>G7KJT5</accession>
<dbReference type="PANTHER" id="PTHR47123:SF15">
    <property type="entry name" value="F-BOX PROTEIN SKIP23"/>
    <property type="match status" value="1"/>
</dbReference>
<evidence type="ECO:0000313" key="2">
    <source>
        <dbReference type="EMBL" id="AES76329.1"/>
    </source>
</evidence>
<feature type="compositionally biased region" description="Polar residues" evidence="1">
    <location>
        <begin position="36"/>
        <end position="54"/>
    </location>
</feature>
<dbReference type="PANTHER" id="PTHR47123">
    <property type="entry name" value="F-BOX PROTEIN SKIP23"/>
    <property type="match status" value="1"/>
</dbReference>
<dbReference type="PaxDb" id="3880-AES76329"/>
<dbReference type="Proteomes" id="UP000002051">
    <property type="component" value="Chromosome 6"/>
</dbReference>
<evidence type="ECO:0000313" key="3">
    <source>
        <dbReference type="EnsemblPlants" id="AES76329"/>
    </source>
</evidence>
<evidence type="ECO:0000313" key="4">
    <source>
        <dbReference type="Proteomes" id="UP000002051"/>
    </source>
</evidence>
<keyword evidence="4" id="KW-1185">Reference proteome</keyword>
<evidence type="ECO:0008006" key="5">
    <source>
        <dbReference type="Google" id="ProtNLM"/>
    </source>
</evidence>
<dbReference type="EMBL" id="CM001222">
    <property type="protein sequence ID" value="AES76329.1"/>
    <property type="molecule type" value="Genomic_DNA"/>
</dbReference>